<feature type="domain" description="ALMS motif" evidence="6">
    <location>
        <begin position="1539"/>
        <end position="1663"/>
    </location>
</feature>
<feature type="region of interest" description="Disordered" evidence="5">
    <location>
        <begin position="1478"/>
        <end position="1497"/>
    </location>
</feature>
<evidence type="ECO:0000256" key="5">
    <source>
        <dbReference type="SAM" id="MobiDB-lite"/>
    </source>
</evidence>
<evidence type="ECO:0000256" key="3">
    <source>
        <dbReference type="ARBA" id="ARBA00023212"/>
    </source>
</evidence>
<name>A0AAV7CHK3_ENGPU</name>
<feature type="compositionally biased region" description="Low complexity" evidence="5">
    <location>
        <begin position="1422"/>
        <end position="1431"/>
    </location>
</feature>
<feature type="region of interest" description="Disordered" evidence="5">
    <location>
        <begin position="1381"/>
        <end position="1431"/>
    </location>
</feature>
<dbReference type="InterPro" id="IPR029299">
    <property type="entry name" value="ALMS_motif"/>
</dbReference>
<evidence type="ECO:0000256" key="1">
    <source>
        <dbReference type="ARBA" id="ARBA00004300"/>
    </source>
</evidence>
<feature type="compositionally biased region" description="Basic and acidic residues" evidence="5">
    <location>
        <begin position="956"/>
        <end position="970"/>
    </location>
</feature>
<evidence type="ECO:0000313" key="8">
    <source>
        <dbReference type="Proteomes" id="UP000824782"/>
    </source>
</evidence>
<feature type="compositionally biased region" description="Polar residues" evidence="5">
    <location>
        <begin position="995"/>
        <end position="1009"/>
    </location>
</feature>
<feature type="region of interest" description="Disordered" evidence="5">
    <location>
        <begin position="1188"/>
        <end position="1237"/>
    </location>
</feature>
<keyword evidence="8" id="KW-1185">Reference proteome</keyword>
<feature type="region of interest" description="Disordered" evidence="5">
    <location>
        <begin position="410"/>
        <end position="432"/>
    </location>
</feature>
<dbReference type="Pfam" id="PF15309">
    <property type="entry name" value="ALMS_motif"/>
    <property type="match status" value="1"/>
</dbReference>
<dbReference type="GO" id="GO:0005829">
    <property type="term" value="C:cytosol"/>
    <property type="evidence" value="ECO:0007669"/>
    <property type="project" value="TreeGrafter"/>
</dbReference>
<keyword evidence="4" id="KW-0175">Coiled coil</keyword>
<evidence type="ECO:0000313" key="7">
    <source>
        <dbReference type="EMBL" id="KAG8584544.1"/>
    </source>
</evidence>
<feature type="region of interest" description="Disordered" evidence="5">
    <location>
        <begin position="1260"/>
        <end position="1284"/>
    </location>
</feature>
<feature type="coiled-coil region" evidence="4">
    <location>
        <begin position="464"/>
        <end position="509"/>
    </location>
</feature>
<reference evidence="7" key="1">
    <citation type="thesis" date="2020" institute="ProQuest LLC" country="789 East Eisenhower Parkway, Ann Arbor, MI, USA">
        <title>Comparative Genomics and Chromosome Evolution.</title>
        <authorList>
            <person name="Mudd A.B."/>
        </authorList>
    </citation>
    <scope>NUCLEOTIDE SEQUENCE</scope>
    <source>
        <strain evidence="7">237g6f4</strain>
        <tissue evidence="7">Blood</tissue>
    </source>
</reference>
<organism evidence="7 8">
    <name type="scientific">Engystomops pustulosus</name>
    <name type="common">Tungara frog</name>
    <name type="synonym">Physalaemus pustulosus</name>
    <dbReference type="NCBI Taxonomy" id="76066"/>
    <lineage>
        <taxon>Eukaryota</taxon>
        <taxon>Metazoa</taxon>
        <taxon>Chordata</taxon>
        <taxon>Craniata</taxon>
        <taxon>Vertebrata</taxon>
        <taxon>Euteleostomi</taxon>
        <taxon>Amphibia</taxon>
        <taxon>Batrachia</taxon>
        <taxon>Anura</taxon>
        <taxon>Neobatrachia</taxon>
        <taxon>Hyloidea</taxon>
        <taxon>Leptodactylidae</taxon>
        <taxon>Leiuperinae</taxon>
        <taxon>Engystomops</taxon>
    </lineage>
</organism>
<comment type="caution">
    <text evidence="7">The sequence shown here is derived from an EMBL/GenBank/DDBJ whole genome shotgun (WGS) entry which is preliminary data.</text>
</comment>
<feature type="compositionally biased region" description="Polar residues" evidence="5">
    <location>
        <begin position="891"/>
        <end position="902"/>
    </location>
</feature>
<feature type="compositionally biased region" description="Basic and acidic residues" evidence="5">
    <location>
        <begin position="599"/>
        <end position="611"/>
    </location>
</feature>
<evidence type="ECO:0000259" key="6">
    <source>
        <dbReference type="Pfam" id="PF15309"/>
    </source>
</evidence>
<feature type="compositionally biased region" description="Polar residues" evidence="5">
    <location>
        <begin position="943"/>
        <end position="954"/>
    </location>
</feature>
<feature type="region of interest" description="Disordered" evidence="5">
    <location>
        <begin position="511"/>
        <end position="536"/>
    </location>
</feature>
<feature type="region of interest" description="Disordered" evidence="5">
    <location>
        <begin position="1636"/>
        <end position="1666"/>
    </location>
</feature>
<dbReference type="PANTHER" id="PTHR21553:SF26">
    <property type="entry name" value="ALMS MOTIF DOMAIN-CONTAINING PROTEIN"/>
    <property type="match status" value="1"/>
</dbReference>
<feature type="region of interest" description="Disordered" evidence="5">
    <location>
        <begin position="594"/>
        <end position="742"/>
    </location>
</feature>
<gene>
    <name evidence="7" type="ORF">GDO81_004658</name>
</gene>
<feature type="compositionally biased region" description="Basic and acidic residues" evidence="5">
    <location>
        <begin position="522"/>
        <end position="533"/>
    </location>
</feature>
<feature type="coiled-coil region" evidence="4">
    <location>
        <begin position="557"/>
        <end position="584"/>
    </location>
</feature>
<protein>
    <recommendedName>
        <fullName evidence="6">ALMS motif domain-containing protein</fullName>
    </recommendedName>
</protein>
<dbReference type="GO" id="GO:0005814">
    <property type="term" value="C:centriole"/>
    <property type="evidence" value="ECO:0007669"/>
    <property type="project" value="TreeGrafter"/>
</dbReference>
<sequence>MFTKNMKRKVAKVNAVRLSPNEEASILKQERERRRKLRLQQVREQEKFIAQQIRQDVKERRDQQLQLLAEDLRARWETTQAEKIQSLEKIYQCALNAIGEGHRQAKENEPDLKAVEKAMAANKEKAEKRHREALRELKQHKEKQLRAESWHIKARKKALEIEKERAAKIASLPPPPPDPLQNIEVEKRLPVVKVYNAESFSTSHYHLPEAYVDREIDTEQTDARSAAVEEEKRMNALQQEEERERLEQMEKANLRGSHALKQVQLAQDRERLMTELEHLQQEDLSRRRQIVAKMPQQLFEPAYRRAEIREEWQRELETAFEDMYTRNAKLRGDLVLHLKPQPLPDPSVTSLDEDLDLTVEPEVVSGAEHHPGGAEDIRSVEDVQEGEPQSKKVLKRLLNRIRNQKDQWRAKAETSEAVSDTLESGSLPMDQEEDKSVIDSNVMADNTVLAGKSILLHPQEQAVRIRAEAERKTKMEDLERQKQEQLELIHRLEEERKSLEAEFQKMRIQMQENSATTEQEEPEPRAVDGKAEESVSAVAQLNTSAENGHLLMIRQYQQRLIEQNRLHQQSVDEARRRLQEYQILLRNRYPHLSASNVKSPEKGEENVKTSHEPPLISAEYNPPSVNAVYSPGQPLSTEGQKSDPTMSRGPGETPQISPRRRKVESIPSPSGDVPAVDSFTPRPESPVSVDSSLFLRGRSPQGSLSRSPNDKARSPDPVLGLEKLSSISSPGEHDSSSGTSYLPLPPALSLGLPQADFNGPSSYTVPEVGRKDLVSIGDFSNVQEFRERLLSSAAEIRYQQDHLKEMQVQLDMQRESLLLKQRSQEQHLLHRQKELEEQMRRHRESLEELLGSTEPRQDAASDDLHKIPYCERYGFMSALLKALDDCGEDASSVTHSESSNGSLIRPIERDHKWRSSKPPVTKTKLGPFLQQHELSAIMEVETPSGSIRRSSTGVSEPRESQTGRTDRSEHGNLVSYHPDASKMSNESIHGDRSRLSCSLQDETPSQSRAKLSWRETLSLEGSRDPTVGDHLFTPVLQESLTSNRIAFPKSLLMEDGSPGLGLGGQGRSPNSACEYLSTTTISSGSFLTSEKTDSSPGSSDILSELQKCNYSAIEEHKDASSSPSLAAARIPLPSTWSDYLSPVETRSQIQQIIDKYTKDLGASLERNLSFRSPAVASDISATDHLSNTFHSLDPKPDFSISTPSHARSEDTSSPPNMPDLSHISSVTSRPDMESYRSPVSHLAHGTLALSSSFGLFHSQSMGGALPRRQNEADSSGSFLPLHPECTLNEPNRSGHEVSALEEVSSQQQALALYHGSSGSYDTSPGPSAGHRSSTILTSAAAAEESGSFHELAAAQVTANESALSEHPISESSKGAHFEELPAVEDDPCGEVNTGSEDTDMRSDHTDSLSPDQTPRSENMNPSSHSRSTLQSLSSLTIGSSAGSLPSFVRTWDSESMQGILEEPDLTLLSLNDSSVTCSEAPATLSSDHQEANTSQSTFQPLQAEVDASGLQGADQSSVDPSLSQNFAEISLEFTSTPGSLQEAFLRKKRHFIENSSKRLQEMKNKDRILKAPDVTDVSVLQGEPSSDLVCPDGGKLKKVVEVRVCTPEERKLSEIEMHQRTVRLYNQLDEVKTRREEKMRQETYAKNRQKAKEFKKRTLEKLRAKR</sequence>
<evidence type="ECO:0000256" key="2">
    <source>
        <dbReference type="ARBA" id="ARBA00022490"/>
    </source>
</evidence>
<feature type="coiled-coil region" evidence="4">
    <location>
        <begin position="116"/>
        <end position="143"/>
    </location>
</feature>
<dbReference type="PANTHER" id="PTHR21553">
    <property type="entry name" value="ALMS1-RELATED"/>
    <property type="match status" value="1"/>
</dbReference>
<keyword evidence="2" id="KW-0963">Cytoplasm</keyword>
<dbReference type="GO" id="GO:0046599">
    <property type="term" value="P:regulation of centriole replication"/>
    <property type="evidence" value="ECO:0007669"/>
    <property type="project" value="TreeGrafter"/>
</dbReference>
<proteinExistence type="predicted"/>
<feature type="compositionally biased region" description="Polar residues" evidence="5">
    <location>
        <begin position="1407"/>
        <end position="1421"/>
    </location>
</feature>
<dbReference type="GO" id="GO:0005813">
    <property type="term" value="C:centrosome"/>
    <property type="evidence" value="ECO:0007669"/>
    <property type="project" value="UniProtKB-SubCell"/>
</dbReference>
<evidence type="ECO:0000256" key="4">
    <source>
        <dbReference type="SAM" id="Coils"/>
    </source>
</evidence>
<feature type="coiled-coil region" evidence="4">
    <location>
        <begin position="220"/>
        <end position="282"/>
    </location>
</feature>
<dbReference type="EMBL" id="WNYA01000002">
    <property type="protein sequence ID" value="KAG8584544.1"/>
    <property type="molecule type" value="Genomic_DNA"/>
</dbReference>
<keyword evidence="3" id="KW-0206">Cytoskeleton</keyword>
<feature type="compositionally biased region" description="Polar residues" evidence="5">
    <location>
        <begin position="633"/>
        <end position="645"/>
    </location>
</feature>
<dbReference type="Proteomes" id="UP000824782">
    <property type="component" value="Unassembled WGS sequence"/>
</dbReference>
<comment type="subcellular location">
    <subcellularLocation>
        <location evidence="1">Cytoplasm</location>
        <location evidence="1">Cytoskeleton</location>
        <location evidence="1">Microtubule organizing center</location>
        <location evidence="1">Centrosome</location>
    </subcellularLocation>
</comment>
<accession>A0AAV7CHK3</accession>
<feature type="region of interest" description="Disordered" evidence="5">
    <location>
        <begin position="889"/>
        <end position="1011"/>
    </location>
</feature>